<evidence type="ECO:0000313" key="3">
    <source>
        <dbReference type="Proteomes" id="UP000308530"/>
    </source>
</evidence>
<keyword evidence="3" id="KW-1185">Reference proteome</keyword>
<evidence type="ECO:0000313" key="2">
    <source>
        <dbReference type="EMBL" id="QLF71383.1"/>
    </source>
</evidence>
<protein>
    <submittedName>
        <fullName evidence="2">VOC family protein</fullName>
    </submittedName>
</protein>
<dbReference type="Gene3D" id="3.10.180.10">
    <property type="entry name" value="2,3-Dihydroxybiphenyl 1,2-Dioxygenase, domain 1"/>
    <property type="match status" value="1"/>
</dbReference>
<dbReference type="Proteomes" id="UP000308530">
    <property type="component" value="Chromosome"/>
</dbReference>
<proteinExistence type="predicted"/>
<dbReference type="CDD" id="cd07251">
    <property type="entry name" value="VOC_like"/>
    <property type="match status" value="1"/>
</dbReference>
<accession>A0ABX6QSD8</accession>
<dbReference type="PROSITE" id="PS51819">
    <property type="entry name" value="VOC"/>
    <property type="match status" value="1"/>
</dbReference>
<dbReference type="InterPro" id="IPR004360">
    <property type="entry name" value="Glyas_Fos-R_dOase_dom"/>
</dbReference>
<dbReference type="EMBL" id="CP058350">
    <property type="protein sequence ID" value="QLF71383.1"/>
    <property type="molecule type" value="Genomic_DNA"/>
</dbReference>
<feature type="domain" description="VOC" evidence="1">
    <location>
        <begin position="11"/>
        <end position="133"/>
    </location>
</feature>
<dbReference type="PANTHER" id="PTHR36503:SF1">
    <property type="entry name" value="BLR2520 PROTEIN"/>
    <property type="match status" value="1"/>
</dbReference>
<dbReference type="Pfam" id="PF00903">
    <property type="entry name" value="Glyoxalase"/>
    <property type="match status" value="1"/>
</dbReference>
<name>A0ABX6QSD8_9HYPH</name>
<dbReference type="InterPro" id="IPR037523">
    <property type="entry name" value="VOC_core"/>
</dbReference>
<dbReference type="InterPro" id="IPR029068">
    <property type="entry name" value="Glyas_Bleomycin-R_OHBP_Dase"/>
</dbReference>
<evidence type="ECO:0000259" key="1">
    <source>
        <dbReference type="PROSITE" id="PS51819"/>
    </source>
</evidence>
<sequence>MAEVDFSLEAGISIVTLGVADVAVSIAYHERLGWKRSSASNDQITFIQMKGLVLALFSRVALATDAGVEDGNCGFAGVTLAHNVPSDRGVDAVVRFALSCGARLVRKPEKASWGGYSGYVADPDGHLWEISHNPYFPLDHHGHIVLPA</sequence>
<reference evidence="2 3" key="1">
    <citation type="submission" date="2020-06" db="EMBL/GenBank/DDBJ databases">
        <title>Genome sequence of Rhizobium sp strain ADMK78.</title>
        <authorList>
            <person name="Rahi P."/>
        </authorList>
    </citation>
    <scope>NUCLEOTIDE SEQUENCE [LARGE SCALE GENOMIC DNA]</scope>
    <source>
        <strain evidence="2 3">ADMK78</strain>
    </source>
</reference>
<gene>
    <name evidence="2" type="ORF">FE840_011330</name>
</gene>
<organism evidence="2 3">
    <name type="scientific">Peteryoungia desertarenae</name>
    <dbReference type="NCBI Taxonomy" id="1813451"/>
    <lineage>
        <taxon>Bacteria</taxon>
        <taxon>Pseudomonadati</taxon>
        <taxon>Pseudomonadota</taxon>
        <taxon>Alphaproteobacteria</taxon>
        <taxon>Hyphomicrobiales</taxon>
        <taxon>Rhizobiaceae</taxon>
        <taxon>Peteryoungia</taxon>
    </lineage>
</organism>
<dbReference type="PANTHER" id="PTHR36503">
    <property type="entry name" value="BLR2520 PROTEIN"/>
    <property type="match status" value="1"/>
</dbReference>
<dbReference type="SUPFAM" id="SSF54593">
    <property type="entry name" value="Glyoxalase/Bleomycin resistance protein/Dihydroxybiphenyl dioxygenase"/>
    <property type="match status" value="1"/>
</dbReference>